<dbReference type="GO" id="GO:0045437">
    <property type="term" value="F:uridine nucleosidase activity"/>
    <property type="evidence" value="ECO:0007669"/>
    <property type="project" value="UniProtKB-ARBA"/>
</dbReference>
<dbReference type="Gene3D" id="3.90.245.10">
    <property type="entry name" value="Ribonucleoside hydrolase-like"/>
    <property type="match status" value="1"/>
</dbReference>
<evidence type="ECO:0000256" key="1">
    <source>
        <dbReference type="ARBA" id="ARBA00022801"/>
    </source>
</evidence>
<dbReference type="InterPro" id="IPR001910">
    <property type="entry name" value="Inosine/uridine_hydrolase_dom"/>
</dbReference>
<reference evidence="4" key="1">
    <citation type="submission" date="2020-08" db="EMBL/GenBank/DDBJ databases">
        <title>Sequencing the genomes of 1000 actinobacteria strains.</title>
        <authorList>
            <person name="Klenk H.-P."/>
        </authorList>
    </citation>
    <scope>NUCLEOTIDE SEQUENCE [LARGE SCALE GENOMIC DNA]</scope>
    <source>
        <strain evidence="4">DSM 27064</strain>
    </source>
</reference>
<evidence type="ECO:0000259" key="3">
    <source>
        <dbReference type="Pfam" id="PF01156"/>
    </source>
</evidence>
<dbReference type="PANTHER" id="PTHR12304:SF4">
    <property type="entry name" value="URIDINE NUCLEOSIDASE"/>
    <property type="match status" value="1"/>
</dbReference>
<dbReference type="Proteomes" id="UP000571183">
    <property type="component" value="Unassembled WGS sequence"/>
</dbReference>
<name>A0A840DIZ6_9MICO</name>
<dbReference type="GO" id="GO:0008477">
    <property type="term" value="F:purine nucleosidase activity"/>
    <property type="evidence" value="ECO:0007669"/>
    <property type="project" value="TreeGrafter"/>
</dbReference>
<dbReference type="InterPro" id="IPR036452">
    <property type="entry name" value="Ribo_hydro-like"/>
</dbReference>
<keyword evidence="5" id="KW-1185">Reference proteome</keyword>
<dbReference type="PANTHER" id="PTHR12304">
    <property type="entry name" value="INOSINE-URIDINE PREFERRING NUCLEOSIDE HYDROLASE"/>
    <property type="match status" value="1"/>
</dbReference>
<evidence type="ECO:0000256" key="2">
    <source>
        <dbReference type="ARBA" id="ARBA00023295"/>
    </source>
</evidence>
<dbReference type="RefSeq" id="WP_183304522.1">
    <property type="nucleotide sequence ID" value="NZ_JACIFD010000006.1"/>
</dbReference>
<comment type="caution">
    <text evidence="4">The sequence shown here is derived from an EMBL/GenBank/DDBJ whole genome shotgun (WGS) entry which is preliminary data.</text>
</comment>
<dbReference type="SUPFAM" id="SSF53590">
    <property type="entry name" value="Nucleoside hydrolase"/>
    <property type="match status" value="1"/>
</dbReference>
<sequence>MTAVGAVARPVILDTDPGIDDAVALMLAAVSPEIELLGITTVAGNVGVEVTTRNALALCQLLDLQCPVGKGAWRSLAAHGSRDAAHIHGADGLGGWRIADPPATAQPEAALGLLSRLLRSAAAAGQRATIVAVGPLTNIAQLLVADAAASDLIAEIVVMGGGDGERLGNVTPRAEFNIYTDPEAAAIVFNSGVPVTMVGLNVTELATLGAAHLPQLLAHGGPVAEGVQVMLGAYKDTPEEAGLTAQHDSLALTAVLRPELLTLRPAQVRVHVMPGERRGETEVSYVAGVDAAGAAGAASADAADTAAAAAAGAGAAAGVGAAGQPGRVRVATAVDVPRFREFMAERLFAAAQRAARM</sequence>
<organism evidence="4 5">
    <name type="scientific">Canibacter oris</name>
    <dbReference type="NCBI Taxonomy" id="1365628"/>
    <lineage>
        <taxon>Bacteria</taxon>
        <taxon>Bacillati</taxon>
        <taxon>Actinomycetota</taxon>
        <taxon>Actinomycetes</taxon>
        <taxon>Micrococcales</taxon>
        <taxon>Microbacteriaceae</taxon>
        <taxon>Canibacter</taxon>
    </lineage>
</organism>
<gene>
    <name evidence="4" type="ORF">F5897_000756</name>
</gene>
<proteinExistence type="predicted"/>
<dbReference type="Pfam" id="PF01156">
    <property type="entry name" value="IU_nuc_hydro"/>
    <property type="match status" value="1"/>
</dbReference>
<protein>
    <submittedName>
        <fullName evidence="4">Inosine-uridine nucleoside N-ribohydrolase</fullName>
    </submittedName>
</protein>
<dbReference type="InterPro" id="IPR015910">
    <property type="entry name" value="I/U_nuclsd_hydro_CS"/>
</dbReference>
<dbReference type="GO" id="GO:0005829">
    <property type="term" value="C:cytosol"/>
    <property type="evidence" value="ECO:0007669"/>
    <property type="project" value="TreeGrafter"/>
</dbReference>
<feature type="domain" description="Inosine/uridine-preferring nucleoside hydrolase" evidence="3">
    <location>
        <begin position="11"/>
        <end position="340"/>
    </location>
</feature>
<evidence type="ECO:0000313" key="4">
    <source>
        <dbReference type="EMBL" id="MBB4071452.1"/>
    </source>
</evidence>
<dbReference type="GO" id="GO:0006152">
    <property type="term" value="P:purine nucleoside catabolic process"/>
    <property type="evidence" value="ECO:0007669"/>
    <property type="project" value="TreeGrafter"/>
</dbReference>
<dbReference type="InterPro" id="IPR023186">
    <property type="entry name" value="IUNH"/>
</dbReference>
<dbReference type="EMBL" id="JACIFD010000006">
    <property type="protein sequence ID" value="MBB4071452.1"/>
    <property type="molecule type" value="Genomic_DNA"/>
</dbReference>
<accession>A0A840DIZ6</accession>
<evidence type="ECO:0000313" key="5">
    <source>
        <dbReference type="Proteomes" id="UP000571183"/>
    </source>
</evidence>
<dbReference type="AlphaFoldDB" id="A0A840DIZ6"/>
<keyword evidence="1 4" id="KW-0378">Hydrolase</keyword>
<dbReference type="PROSITE" id="PS01247">
    <property type="entry name" value="IUNH"/>
    <property type="match status" value="1"/>
</dbReference>
<keyword evidence="2" id="KW-0326">Glycosidase</keyword>